<organism evidence="1">
    <name type="scientific">viral metagenome</name>
    <dbReference type="NCBI Taxonomy" id="1070528"/>
    <lineage>
        <taxon>unclassified sequences</taxon>
        <taxon>metagenomes</taxon>
        <taxon>organismal metagenomes</taxon>
    </lineage>
</organism>
<evidence type="ECO:0000313" key="1">
    <source>
        <dbReference type="EMBL" id="QHU32967.1"/>
    </source>
</evidence>
<accession>A0A6C0LQW3</accession>
<proteinExistence type="predicted"/>
<protein>
    <submittedName>
        <fullName evidence="1">Uncharacterized protein</fullName>
    </submittedName>
</protein>
<name>A0A6C0LQW3_9ZZZZ</name>
<dbReference type="EMBL" id="MN740556">
    <property type="protein sequence ID" value="QHU32967.1"/>
    <property type="molecule type" value="Genomic_DNA"/>
</dbReference>
<reference evidence="1" key="1">
    <citation type="journal article" date="2020" name="Nature">
        <title>Giant virus diversity and host interactions through global metagenomics.</title>
        <authorList>
            <person name="Schulz F."/>
            <person name="Roux S."/>
            <person name="Paez-Espino D."/>
            <person name="Jungbluth S."/>
            <person name="Walsh D.A."/>
            <person name="Denef V.J."/>
            <person name="McMahon K.D."/>
            <person name="Konstantinidis K.T."/>
            <person name="Eloe-Fadrosh E.A."/>
            <person name="Kyrpides N.C."/>
            <person name="Woyke T."/>
        </authorList>
    </citation>
    <scope>NUCLEOTIDE SEQUENCE</scope>
    <source>
        <strain evidence="1">GVMAG-S-1014582-52</strain>
    </source>
</reference>
<dbReference type="AlphaFoldDB" id="A0A6C0LQW3"/>
<sequence length="65" mass="7773">MFIDLKSNQFNSKIDKIINKLIHIRCCSDVNKSILERHVCAIFIEKGQQCFKSYVNWNESRRLQK</sequence>